<proteinExistence type="predicted"/>
<comment type="caution">
    <text evidence="2">The sequence shown here is derived from an EMBL/GenBank/DDBJ whole genome shotgun (WGS) entry which is preliminary data.</text>
</comment>
<evidence type="ECO:0000313" key="3">
    <source>
        <dbReference type="Proteomes" id="UP001595075"/>
    </source>
</evidence>
<dbReference type="EMBL" id="JAZHXI010000008">
    <property type="protein sequence ID" value="KAL2068634.1"/>
    <property type="molecule type" value="Genomic_DNA"/>
</dbReference>
<sequence length="310" mass="32259">MENKGTSDKRNSVYPPVPNASAPSQPYFFPPAPRVQARRAPRVRAPAVVPAVIPAAPFPIDPLLLSSSGPVVSGVSAGHVTGNGNSSAVGLVVPAPPNQVPAGNGGPGPVIAAGFAALHNAAFPLPAFAGLQIAPVPAVPAGVVVPAPPAPPAPQFNPHHPGQIAIILPNGQLASADTHRVMRYNDQVPVSGRASAYALRPVLRDIAFRGGRQMYAGNRVRGSYLEGTMAYCVGDEVLGNHRCTLRGLGNLGPFPLCVELPDKRHCAGCHYDSKQSNAHKLSEATFDNEIPNSVPISQLHHTIPTRLSEA</sequence>
<protein>
    <submittedName>
        <fullName evidence="2">Uncharacterized protein</fullName>
    </submittedName>
</protein>
<feature type="region of interest" description="Disordered" evidence="1">
    <location>
        <begin position="1"/>
        <end position="30"/>
    </location>
</feature>
<gene>
    <name evidence="2" type="ORF">VTL71DRAFT_14971</name>
</gene>
<evidence type="ECO:0000313" key="2">
    <source>
        <dbReference type="EMBL" id="KAL2068634.1"/>
    </source>
</evidence>
<name>A0ABR4CF98_9HELO</name>
<dbReference type="Proteomes" id="UP001595075">
    <property type="component" value="Unassembled WGS sequence"/>
</dbReference>
<evidence type="ECO:0000256" key="1">
    <source>
        <dbReference type="SAM" id="MobiDB-lite"/>
    </source>
</evidence>
<reference evidence="2 3" key="1">
    <citation type="journal article" date="2024" name="Commun. Biol.">
        <title>Comparative genomic analysis of thermophilic fungi reveals convergent evolutionary adaptations and gene losses.</title>
        <authorList>
            <person name="Steindorff A.S."/>
            <person name="Aguilar-Pontes M.V."/>
            <person name="Robinson A.J."/>
            <person name="Andreopoulos B."/>
            <person name="LaButti K."/>
            <person name="Kuo A."/>
            <person name="Mondo S."/>
            <person name="Riley R."/>
            <person name="Otillar R."/>
            <person name="Haridas S."/>
            <person name="Lipzen A."/>
            <person name="Grimwood J."/>
            <person name="Schmutz J."/>
            <person name="Clum A."/>
            <person name="Reid I.D."/>
            <person name="Moisan M.C."/>
            <person name="Butler G."/>
            <person name="Nguyen T.T.M."/>
            <person name="Dewar K."/>
            <person name="Conant G."/>
            <person name="Drula E."/>
            <person name="Henrissat B."/>
            <person name="Hansel C."/>
            <person name="Singer S."/>
            <person name="Hutchinson M.I."/>
            <person name="de Vries R.P."/>
            <person name="Natvig D.O."/>
            <person name="Powell A.J."/>
            <person name="Tsang A."/>
            <person name="Grigoriev I.V."/>
        </authorList>
    </citation>
    <scope>NUCLEOTIDE SEQUENCE [LARGE SCALE GENOMIC DNA]</scope>
    <source>
        <strain evidence="2 3">CBS 494.80</strain>
    </source>
</reference>
<organism evidence="2 3">
    <name type="scientific">Oculimacula yallundae</name>
    <dbReference type="NCBI Taxonomy" id="86028"/>
    <lineage>
        <taxon>Eukaryota</taxon>
        <taxon>Fungi</taxon>
        <taxon>Dikarya</taxon>
        <taxon>Ascomycota</taxon>
        <taxon>Pezizomycotina</taxon>
        <taxon>Leotiomycetes</taxon>
        <taxon>Helotiales</taxon>
        <taxon>Ploettnerulaceae</taxon>
        <taxon>Oculimacula</taxon>
    </lineage>
</organism>
<accession>A0ABR4CF98</accession>
<keyword evidence="3" id="KW-1185">Reference proteome</keyword>
<feature type="compositionally biased region" description="Basic and acidic residues" evidence="1">
    <location>
        <begin position="1"/>
        <end position="11"/>
    </location>
</feature>